<dbReference type="HOGENOM" id="CLU_103066_3_0_0"/>
<dbReference type="InterPro" id="IPR014710">
    <property type="entry name" value="RmlC-like_jellyroll"/>
</dbReference>
<dbReference type="Proteomes" id="UP000006844">
    <property type="component" value="Chromosome"/>
</dbReference>
<organism evidence="2 3">
    <name type="scientific">Terriglobus saanensis (strain ATCC BAA-1853 / DSM 23119 / SP1PR4)</name>
    <dbReference type="NCBI Taxonomy" id="401053"/>
    <lineage>
        <taxon>Bacteria</taxon>
        <taxon>Pseudomonadati</taxon>
        <taxon>Acidobacteriota</taxon>
        <taxon>Terriglobia</taxon>
        <taxon>Terriglobales</taxon>
        <taxon>Acidobacteriaceae</taxon>
        <taxon>Terriglobus</taxon>
    </lineage>
</organism>
<name>E8V0H4_TERSS</name>
<sequence length="170" mass="18479">MHATEQRNTSLSSIPQTFDLFGVLIDFLVTPDETGHKISLFKGIIRSGVVVPLHSHPDPEVFYILEGALDVYQDSGPSKGWSTTQGGGAVAIAGDVKHALRNTSSTPVTAILATQEELYNFFRNLAKPFEPEQIPVPPSPEEMQRLFAAAAECHYWMGSPEENAAIGISL</sequence>
<gene>
    <name evidence="2" type="ordered locus">AciPR4_3706</name>
</gene>
<dbReference type="RefSeq" id="WP_013570187.1">
    <property type="nucleotide sequence ID" value="NC_014963.1"/>
</dbReference>
<dbReference type="OrthoDB" id="118333at2"/>
<dbReference type="InterPro" id="IPR013096">
    <property type="entry name" value="Cupin_2"/>
</dbReference>
<dbReference type="AlphaFoldDB" id="E8V0H4"/>
<feature type="domain" description="Cupin type-2" evidence="1">
    <location>
        <begin position="48"/>
        <end position="111"/>
    </location>
</feature>
<dbReference type="EMBL" id="CP002467">
    <property type="protein sequence ID" value="ADV84457.1"/>
    <property type="molecule type" value="Genomic_DNA"/>
</dbReference>
<reference evidence="2 3" key="1">
    <citation type="journal article" date="2012" name="Stand. Genomic Sci.">
        <title>Complete genome sequence of Terriglobus saanensis type strain SP1PR4(T), an Acidobacteria from tundra soil.</title>
        <authorList>
            <person name="Rawat S.R."/>
            <person name="Mannisto M.K."/>
            <person name="Starovoytov V."/>
            <person name="Goodwin L."/>
            <person name="Nolan M."/>
            <person name="Hauser L."/>
            <person name="Land M."/>
            <person name="Davenport K.W."/>
            <person name="Woyke T."/>
            <person name="Haggblom M.M."/>
        </authorList>
    </citation>
    <scope>NUCLEOTIDE SEQUENCE</scope>
    <source>
        <strain evidence="3">ATCC BAA-1853 / DSM 23119 / SP1PR4</strain>
    </source>
</reference>
<evidence type="ECO:0000313" key="2">
    <source>
        <dbReference type="EMBL" id="ADV84457.1"/>
    </source>
</evidence>
<evidence type="ECO:0000259" key="1">
    <source>
        <dbReference type="Pfam" id="PF07883"/>
    </source>
</evidence>
<dbReference type="KEGG" id="tsa:AciPR4_3706"/>
<protein>
    <submittedName>
        <fullName evidence="2">Cupin 2 conserved barrel domain protein</fullName>
    </submittedName>
</protein>
<dbReference type="SUPFAM" id="SSF51182">
    <property type="entry name" value="RmlC-like cupins"/>
    <property type="match status" value="1"/>
</dbReference>
<dbReference type="Pfam" id="PF07883">
    <property type="entry name" value="Cupin_2"/>
    <property type="match status" value="1"/>
</dbReference>
<keyword evidence="3" id="KW-1185">Reference proteome</keyword>
<dbReference type="eggNOG" id="COG1917">
    <property type="taxonomic scope" value="Bacteria"/>
</dbReference>
<dbReference type="InterPro" id="IPR011051">
    <property type="entry name" value="RmlC_Cupin_sf"/>
</dbReference>
<evidence type="ECO:0000313" key="3">
    <source>
        <dbReference type="Proteomes" id="UP000006844"/>
    </source>
</evidence>
<accession>E8V0H4</accession>
<proteinExistence type="predicted"/>
<dbReference type="Gene3D" id="2.60.120.10">
    <property type="entry name" value="Jelly Rolls"/>
    <property type="match status" value="1"/>
</dbReference>
<dbReference type="STRING" id="401053.AciPR4_3706"/>